<feature type="compositionally biased region" description="Polar residues" evidence="1">
    <location>
        <begin position="29"/>
        <end position="38"/>
    </location>
</feature>
<organism evidence="2 3">
    <name type="scientific">Solanum commersonii</name>
    <name type="common">Commerson's wild potato</name>
    <name type="synonym">Commerson's nightshade</name>
    <dbReference type="NCBI Taxonomy" id="4109"/>
    <lineage>
        <taxon>Eukaryota</taxon>
        <taxon>Viridiplantae</taxon>
        <taxon>Streptophyta</taxon>
        <taxon>Embryophyta</taxon>
        <taxon>Tracheophyta</taxon>
        <taxon>Spermatophyta</taxon>
        <taxon>Magnoliopsida</taxon>
        <taxon>eudicotyledons</taxon>
        <taxon>Gunneridae</taxon>
        <taxon>Pentapetalae</taxon>
        <taxon>asterids</taxon>
        <taxon>lamiids</taxon>
        <taxon>Solanales</taxon>
        <taxon>Solanaceae</taxon>
        <taxon>Solanoideae</taxon>
        <taxon>Solaneae</taxon>
        <taxon>Solanum</taxon>
    </lineage>
</organism>
<dbReference type="EMBL" id="JACXVP010000002">
    <property type="protein sequence ID" value="KAG5627287.1"/>
    <property type="molecule type" value="Genomic_DNA"/>
</dbReference>
<gene>
    <name evidence="2" type="ORF">H5410_012505</name>
</gene>
<feature type="non-terminal residue" evidence="2">
    <location>
        <position position="1"/>
    </location>
</feature>
<evidence type="ECO:0000256" key="1">
    <source>
        <dbReference type="SAM" id="MobiDB-lite"/>
    </source>
</evidence>
<proteinExistence type="predicted"/>
<dbReference type="AlphaFoldDB" id="A0A9J6AT10"/>
<name>A0A9J6AT10_SOLCO</name>
<dbReference type="OrthoDB" id="10559673at2759"/>
<accession>A0A9J6AT10</accession>
<keyword evidence="3" id="KW-1185">Reference proteome</keyword>
<protein>
    <submittedName>
        <fullName evidence="2">Uncharacterized protein</fullName>
    </submittedName>
</protein>
<reference evidence="2 3" key="1">
    <citation type="submission" date="2020-09" db="EMBL/GenBank/DDBJ databases">
        <title>De no assembly of potato wild relative species, Solanum commersonii.</title>
        <authorList>
            <person name="Cho K."/>
        </authorList>
    </citation>
    <scope>NUCLEOTIDE SEQUENCE [LARGE SCALE GENOMIC DNA]</scope>
    <source>
        <strain evidence="2">LZ3.2</strain>
        <tissue evidence="2">Leaf</tissue>
    </source>
</reference>
<evidence type="ECO:0000313" key="2">
    <source>
        <dbReference type="EMBL" id="KAG5627287.1"/>
    </source>
</evidence>
<sequence length="50" mass="5607">KGQGVYHDAVHYQNHCVLDQVNWEGSLSNSAAGRNGQNLEILDNHTERCQ</sequence>
<evidence type="ECO:0000313" key="3">
    <source>
        <dbReference type="Proteomes" id="UP000824120"/>
    </source>
</evidence>
<comment type="caution">
    <text evidence="2">The sequence shown here is derived from an EMBL/GenBank/DDBJ whole genome shotgun (WGS) entry which is preliminary data.</text>
</comment>
<feature type="region of interest" description="Disordered" evidence="1">
    <location>
        <begin position="29"/>
        <end position="50"/>
    </location>
</feature>
<dbReference type="Proteomes" id="UP000824120">
    <property type="component" value="Chromosome 2"/>
</dbReference>